<keyword evidence="2" id="KW-0808">Transferase</keyword>
<evidence type="ECO:0000313" key="7">
    <source>
        <dbReference type="Proteomes" id="UP000863257"/>
    </source>
</evidence>
<dbReference type="Gene3D" id="3.40.50.1220">
    <property type="entry name" value="TPP-binding domain"/>
    <property type="match status" value="1"/>
</dbReference>
<name>A0A8H9K5E3_VIBVL</name>
<comment type="caution">
    <text evidence="6">The sequence shown here is derived from an EMBL/GenBank/DDBJ whole genome shotgun (WGS) entry which is preliminary data.</text>
</comment>
<feature type="active site" description="Proton acceptor" evidence="4">
    <location>
        <position position="117"/>
    </location>
</feature>
<protein>
    <recommendedName>
        <fullName evidence="1">protein acetyllysine N-acetyltransferase</fullName>
        <ecNumber evidence="1">2.3.1.286</ecNumber>
    </recommendedName>
</protein>
<dbReference type="InterPro" id="IPR003000">
    <property type="entry name" value="Sirtuin"/>
</dbReference>
<dbReference type="InterPro" id="IPR026591">
    <property type="entry name" value="Sirtuin_cat_small_dom_sf"/>
</dbReference>
<dbReference type="Proteomes" id="UP000863257">
    <property type="component" value="Unassembled WGS sequence"/>
</dbReference>
<accession>A0A8H9K5E3</accession>
<proteinExistence type="predicted"/>
<feature type="domain" description="Deacetylase sirtuin-type" evidence="5">
    <location>
        <begin position="1"/>
        <end position="251"/>
    </location>
</feature>
<dbReference type="EMBL" id="DACRBY010000001">
    <property type="protein sequence ID" value="HAS8538429.1"/>
    <property type="molecule type" value="Genomic_DNA"/>
</dbReference>
<dbReference type="AlphaFoldDB" id="A0A8H9K5E3"/>
<dbReference type="Pfam" id="PF02146">
    <property type="entry name" value="SIR2"/>
    <property type="match status" value="1"/>
</dbReference>
<feature type="binding site" evidence="4">
    <location>
        <position position="147"/>
    </location>
    <ligand>
        <name>Zn(2+)</name>
        <dbReference type="ChEBI" id="CHEBI:29105"/>
    </ligand>
</feature>
<dbReference type="Gene3D" id="3.30.1600.10">
    <property type="entry name" value="SIR2/SIRT2 'Small Domain"/>
    <property type="match status" value="1"/>
</dbReference>
<dbReference type="InterPro" id="IPR029035">
    <property type="entry name" value="DHS-like_NAD/FAD-binding_dom"/>
</dbReference>
<dbReference type="PROSITE" id="PS50305">
    <property type="entry name" value="SIRTUIN"/>
    <property type="match status" value="1"/>
</dbReference>
<evidence type="ECO:0000313" key="6">
    <source>
        <dbReference type="EMBL" id="HAS8538429.1"/>
    </source>
</evidence>
<dbReference type="GO" id="GO:0017136">
    <property type="term" value="F:histone deacetylase activity, NAD-dependent"/>
    <property type="evidence" value="ECO:0007669"/>
    <property type="project" value="TreeGrafter"/>
</dbReference>
<dbReference type="PANTHER" id="PTHR11085">
    <property type="entry name" value="NAD-DEPENDENT PROTEIN DEACYLASE SIRTUIN-5, MITOCHONDRIAL-RELATED"/>
    <property type="match status" value="1"/>
</dbReference>
<organism evidence="6 7">
    <name type="scientific">Vibrio vulnificus</name>
    <dbReference type="NCBI Taxonomy" id="672"/>
    <lineage>
        <taxon>Bacteria</taxon>
        <taxon>Pseudomonadati</taxon>
        <taxon>Pseudomonadota</taxon>
        <taxon>Gammaproteobacteria</taxon>
        <taxon>Vibrionales</taxon>
        <taxon>Vibrionaceae</taxon>
        <taxon>Vibrio</taxon>
    </lineage>
</organism>
<dbReference type="GO" id="GO:0070403">
    <property type="term" value="F:NAD+ binding"/>
    <property type="evidence" value="ECO:0007669"/>
    <property type="project" value="InterPro"/>
</dbReference>
<evidence type="ECO:0000256" key="2">
    <source>
        <dbReference type="ARBA" id="ARBA00022679"/>
    </source>
</evidence>
<dbReference type="InterPro" id="IPR026590">
    <property type="entry name" value="Ssirtuin_cat_dom"/>
</dbReference>
<evidence type="ECO:0000256" key="4">
    <source>
        <dbReference type="PROSITE-ProRule" id="PRU00236"/>
    </source>
</evidence>
<reference evidence="6" key="1">
    <citation type="journal article" date="2018" name="Genome Biol.">
        <title>SKESA: strategic k-mer extension for scrupulous assemblies.</title>
        <authorList>
            <person name="Souvorov A."/>
            <person name="Agarwala R."/>
            <person name="Lipman D.J."/>
        </authorList>
    </citation>
    <scope>NUCLEOTIDE SEQUENCE</scope>
    <source>
        <strain evidence="6">BCW_3452</strain>
    </source>
</reference>
<keyword evidence="4" id="KW-0479">Metal-binding</keyword>
<feature type="binding site" evidence="4">
    <location>
        <position position="125"/>
    </location>
    <ligand>
        <name>Zn(2+)</name>
        <dbReference type="ChEBI" id="CHEBI:29105"/>
    </ligand>
</feature>
<feature type="binding site" evidence="4">
    <location>
        <position position="128"/>
    </location>
    <ligand>
        <name>Zn(2+)</name>
        <dbReference type="ChEBI" id="CHEBI:29105"/>
    </ligand>
</feature>
<evidence type="ECO:0000256" key="1">
    <source>
        <dbReference type="ARBA" id="ARBA00012928"/>
    </source>
</evidence>
<evidence type="ECO:0000256" key="3">
    <source>
        <dbReference type="ARBA" id="ARBA00023027"/>
    </source>
</evidence>
<keyword evidence="4" id="KW-0862">Zinc</keyword>
<dbReference type="GO" id="GO:0046872">
    <property type="term" value="F:metal ion binding"/>
    <property type="evidence" value="ECO:0007669"/>
    <property type="project" value="UniProtKB-KW"/>
</dbReference>
<evidence type="ECO:0000259" key="5">
    <source>
        <dbReference type="PROSITE" id="PS50305"/>
    </source>
</evidence>
<feature type="binding site" evidence="4">
    <location>
        <position position="150"/>
    </location>
    <ligand>
        <name>Zn(2+)</name>
        <dbReference type="ChEBI" id="CHEBI:29105"/>
    </ligand>
</feature>
<keyword evidence="3" id="KW-0520">NAD</keyword>
<gene>
    <name evidence="6" type="ORF">I7730_01280</name>
</gene>
<dbReference type="EC" id="2.3.1.286" evidence="1"/>
<dbReference type="PANTHER" id="PTHR11085:SF10">
    <property type="entry name" value="NAD-DEPENDENT PROTEIN DEACYLASE SIRTUIN-5, MITOCHONDRIAL-RELATED"/>
    <property type="match status" value="1"/>
</dbReference>
<sequence length="251" mass="27802">MNELSIRNKKVLFITGAGVSVDSGIPDFYSKNGLYKINEETGLSPIDALNSNTLKTNPQLVWRTVTDLFKSIGDVKPNKSHVAISSMSDLAKEVIVLTQNVDGLHLVTGKEKVYEVHGNALTSKCLRCGTNSNNHFDQISKRSIPRCDICGGMLRLDIVLFGELPKLPKNITEICRGVDLVFFVGTGSPQHYLISIAAKCLQEGAKIHWVNPRSIEDHNDLEYMFECFGVPSELVTEHLLGSSEFLPLLMR</sequence>
<dbReference type="SUPFAM" id="SSF52467">
    <property type="entry name" value="DHS-like NAD/FAD-binding domain"/>
    <property type="match status" value="1"/>
</dbReference>
<reference evidence="6" key="2">
    <citation type="submission" date="2019-01" db="EMBL/GenBank/DDBJ databases">
        <authorList>
            <consortium name="NCBI Pathogen Detection Project"/>
        </authorList>
    </citation>
    <scope>NUCLEOTIDE SEQUENCE</scope>
    <source>
        <strain evidence="6">BCW_3452</strain>
    </source>
</reference>
<dbReference type="InterPro" id="IPR050134">
    <property type="entry name" value="NAD-dep_sirtuin_deacylases"/>
</dbReference>